<protein>
    <submittedName>
        <fullName evidence="1">Uncharacterized protein</fullName>
    </submittedName>
</protein>
<dbReference type="OrthoDB" id="5297432at2"/>
<gene>
    <name evidence="1" type="ORF">AQS8620_03186</name>
</gene>
<reference evidence="1 2" key="1">
    <citation type="submission" date="2017-03" db="EMBL/GenBank/DDBJ databases">
        <authorList>
            <person name="Afonso C.L."/>
            <person name="Miller P.J."/>
            <person name="Scott M.A."/>
            <person name="Spackman E."/>
            <person name="Goraichik I."/>
            <person name="Dimitrov K.M."/>
            <person name="Suarez D.L."/>
            <person name="Swayne D.E."/>
        </authorList>
    </citation>
    <scope>NUCLEOTIDE SEQUENCE [LARGE SCALE GENOMIC DNA]</scope>
    <source>
        <strain evidence="1 2">CECT 8620</strain>
    </source>
</reference>
<evidence type="ECO:0000313" key="2">
    <source>
        <dbReference type="Proteomes" id="UP000193862"/>
    </source>
</evidence>
<organism evidence="1 2">
    <name type="scientific">Aquimixticola soesokkakensis</name>
    <dbReference type="NCBI Taxonomy" id="1519096"/>
    <lineage>
        <taxon>Bacteria</taxon>
        <taxon>Pseudomonadati</taxon>
        <taxon>Pseudomonadota</taxon>
        <taxon>Alphaproteobacteria</taxon>
        <taxon>Rhodobacterales</taxon>
        <taxon>Paracoccaceae</taxon>
        <taxon>Aquimixticola</taxon>
    </lineage>
</organism>
<accession>A0A1Y5TNJ2</accession>
<keyword evidence="2" id="KW-1185">Reference proteome</keyword>
<dbReference type="EMBL" id="FWFS01000013">
    <property type="protein sequence ID" value="SLN67822.1"/>
    <property type="molecule type" value="Genomic_DNA"/>
</dbReference>
<dbReference type="Proteomes" id="UP000193862">
    <property type="component" value="Unassembled WGS sequence"/>
</dbReference>
<name>A0A1Y5TNJ2_9RHOB</name>
<dbReference type="RefSeq" id="WP_085837978.1">
    <property type="nucleotide sequence ID" value="NZ_FWFS01000013.1"/>
</dbReference>
<evidence type="ECO:0000313" key="1">
    <source>
        <dbReference type="EMBL" id="SLN67822.1"/>
    </source>
</evidence>
<dbReference type="AlphaFoldDB" id="A0A1Y5TNJ2"/>
<sequence length="78" mass="8871">MIKTQIIQGREFATDHVALKKRLRSFLRDFRAQKITRELVGDDEWSAELDDIEAEFSDAAVVVPPFAIVSRTNGAHSR</sequence>
<proteinExistence type="predicted"/>